<sequence length="474" mass="53407">MCAAFVEIMNLQIKSGIRSPLIAVAEKATAVFTTIAVLEKTDHKGDDHIQFLCVELGRIEEEEKRISSALEMASKTNTPDDLSTEPPTAPTVQHRQNMIRKRFLMNCLANLCNAQSEPLLDRTANLVITAVVVDGLDRSRSFRDSADDAVEVEALRTLSFVLFSLREQLKDVQTRNRLMPTLKAVILDFPEAGQTDSDQDRRQWSYSCLDAAAPSFYSFLSEYADSLIEMTCRTFQRNVDGEVFACLSMWLTLLEAESTLQRDSCTTHDPQPLDSRLSKKAEQHFTEPLISILLSVKPDQDHDDWKHSALVGLFLSELYAQNHSQALFDRFMSFISQNLLVMSNDGQNVMGLSEPAIVPPFTHRWTAISLLGCLTMGIKKESKQLSIVGKRMFQNQPLQTEIDDLQTVVTQAKERRQELEKYSLSVLPTLLKGMIEDDVPSVRSICAWAVMWISSEQFLSICPKQIPISEPNPL</sequence>
<dbReference type="InterPro" id="IPR011989">
    <property type="entry name" value="ARM-like"/>
</dbReference>
<name>A0ABQ9XDU0_9EUKA</name>
<dbReference type="EMBL" id="JARBJD010000142">
    <property type="protein sequence ID" value="KAK2950116.1"/>
    <property type="molecule type" value="Genomic_DNA"/>
</dbReference>
<keyword evidence="3" id="KW-1185">Reference proteome</keyword>
<comment type="caution">
    <text evidence="2">The sequence shown here is derived from an EMBL/GenBank/DDBJ whole genome shotgun (WGS) entry which is preliminary data.</text>
</comment>
<evidence type="ECO:0000313" key="2">
    <source>
        <dbReference type="EMBL" id="KAK2950116.1"/>
    </source>
</evidence>
<feature type="region of interest" description="Disordered" evidence="1">
    <location>
        <begin position="75"/>
        <end position="94"/>
    </location>
</feature>
<dbReference type="SUPFAM" id="SSF48371">
    <property type="entry name" value="ARM repeat"/>
    <property type="match status" value="1"/>
</dbReference>
<dbReference type="Gene3D" id="1.25.10.10">
    <property type="entry name" value="Leucine-rich Repeat Variant"/>
    <property type="match status" value="1"/>
</dbReference>
<dbReference type="InterPro" id="IPR016024">
    <property type="entry name" value="ARM-type_fold"/>
</dbReference>
<proteinExistence type="predicted"/>
<reference evidence="2 3" key="1">
    <citation type="journal article" date="2022" name="bioRxiv">
        <title>Genomics of Preaxostyla Flagellates Illuminates Evolutionary Transitions and the Path Towards Mitochondrial Loss.</title>
        <authorList>
            <person name="Novak L.V.F."/>
            <person name="Treitli S.C."/>
            <person name="Pyrih J."/>
            <person name="Halakuc P."/>
            <person name="Pipaliya S.V."/>
            <person name="Vacek V."/>
            <person name="Brzon O."/>
            <person name="Soukal P."/>
            <person name="Eme L."/>
            <person name="Dacks J.B."/>
            <person name="Karnkowska A."/>
            <person name="Elias M."/>
            <person name="Hampl V."/>
        </authorList>
    </citation>
    <scope>NUCLEOTIDE SEQUENCE [LARGE SCALE GENOMIC DNA]</scope>
    <source>
        <strain evidence="2">NAU3</strain>
        <tissue evidence="2">Gut</tissue>
    </source>
</reference>
<protein>
    <submittedName>
        <fullName evidence="2">Uncharacterized protein</fullName>
    </submittedName>
</protein>
<evidence type="ECO:0000256" key="1">
    <source>
        <dbReference type="SAM" id="MobiDB-lite"/>
    </source>
</evidence>
<organism evidence="2 3">
    <name type="scientific">Blattamonas nauphoetae</name>
    <dbReference type="NCBI Taxonomy" id="2049346"/>
    <lineage>
        <taxon>Eukaryota</taxon>
        <taxon>Metamonada</taxon>
        <taxon>Preaxostyla</taxon>
        <taxon>Oxymonadida</taxon>
        <taxon>Blattamonas</taxon>
    </lineage>
</organism>
<accession>A0ABQ9XDU0</accession>
<dbReference type="Proteomes" id="UP001281761">
    <property type="component" value="Unassembled WGS sequence"/>
</dbReference>
<evidence type="ECO:0000313" key="3">
    <source>
        <dbReference type="Proteomes" id="UP001281761"/>
    </source>
</evidence>
<gene>
    <name evidence="2" type="ORF">BLNAU_14918</name>
</gene>